<reference evidence="2 3" key="1">
    <citation type="submission" date="2016-11" db="EMBL/GenBank/DDBJ databases">
        <authorList>
            <person name="Jaros S."/>
            <person name="Januszkiewicz K."/>
            <person name="Wedrychowicz H."/>
        </authorList>
    </citation>
    <scope>NUCLEOTIDE SEQUENCE [LARGE SCALE GENOMIC DNA]</scope>
    <source>
        <strain evidence="2 3">DSM 45408</strain>
    </source>
</reference>
<accession>A0A1M5QNY7</accession>
<name>A0A1M5QNY7_9ACTN</name>
<organism evidence="2 3">
    <name type="scientific">Geodermatophilus nigrescens</name>
    <dbReference type="NCBI Taxonomy" id="1070870"/>
    <lineage>
        <taxon>Bacteria</taxon>
        <taxon>Bacillati</taxon>
        <taxon>Actinomycetota</taxon>
        <taxon>Actinomycetes</taxon>
        <taxon>Geodermatophilales</taxon>
        <taxon>Geodermatophilaceae</taxon>
        <taxon>Geodermatophilus</taxon>
    </lineage>
</organism>
<dbReference type="AlphaFoldDB" id="A0A1M5QNY7"/>
<evidence type="ECO:0000313" key="3">
    <source>
        <dbReference type="Proteomes" id="UP000184471"/>
    </source>
</evidence>
<evidence type="ECO:0000256" key="1">
    <source>
        <dbReference type="SAM" id="MobiDB-lite"/>
    </source>
</evidence>
<feature type="non-terminal residue" evidence="2">
    <location>
        <position position="173"/>
    </location>
</feature>
<dbReference type="STRING" id="1070870.SAMN05444351_4129"/>
<keyword evidence="3" id="KW-1185">Reference proteome</keyword>
<gene>
    <name evidence="2" type="ORF">SAMN05444351_4129</name>
</gene>
<proteinExistence type="predicted"/>
<dbReference type="EMBL" id="FQVX01000005">
    <property type="protein sequence ID" value="SHH15837.1"/>
    <property type="molecule type" value="Genomic_DNA"/>
</dbReference>
<sequence length="173" mass="18704">MSAGGSRFERGLAALLAERPVPFRRLPVALLSREHKARELQRLAALKAQTAAYEAELVLGLADDSPDDDDPPPGTPGARSGSWAPDPELPGVSEFFTAELAVVLNVGRPTASTLAKRAWTYRESLPATWAALAAGELDERRAMVLVDVLQWTAPALARQVESRLLPRAAEWTL</sequence>
<evidence type="ECO:0008006" key="4">
    <source>
        <dbReference type="Google" id="ProtNLM"/>
    </source>
</evidence>
<feature type="region of interest" description="Disordered" evidence="1">
    <location>
        <begin position="62"/>
        <end position="88"/>
    </location>
</feature>
<dbReference type="Proteomes" id="UP000184471">
    <property type="component" value="Unassembled WGS sequence"/>
</dbReference>
<evidence type="ECO:0000313" key="2">
    <source>
        <dbReference type="EMBL" id="SHH15837.1"/>
    </source>
</evidence>
<protein>
    <recommendedName>
        <fullName evidence="4">DUF222 domain-containing protein</fullName>
    </recommendedName>
</protein>